<protein>
    <submittedName>
        <fullName evidence="1">Spo0E family sporulation regulatory protein-aspartic acid phosphatase</fullName>
    </submittedName>
</protein>
<dbReference type="EMBL" id="JBHUHO010000005">
    <property type="protein sequence ID" value="MFD2114420.1"/>
    <property type="molecule type" value="Genomic_DNA"/>
</dbReference>
<dbReference type="InterPro" id="IPR018540">
    <property type="entry name" value="Spo0E-like"/>
</dbReference>
<proteinExistence type="predicted"/>
<accession>A0ABW4YFQ1</accession>
<comment type="caution">
    <text evidence="1">The sequence shown here is derived from an EMBL/GenBank/DDBJ whole genome shotgun (WGS) entry which is preliminary data.</text>
</comment>
<dbReference type="Proteomes" id="UP001597362">
    <property type="component" value="Unassembled WGS sequence"/>
</dbReference>
<dbReference type="InterPro" id="IPR036638">
    <property type="entry name" value="HLH_DNA-bd_sf"/>
</dbReference>
<dbReference type="Pfam" id="PF09388">
    <property type="entry name" value="SpoOE-like"/>
    <property type="match status" value="1"/>
</dbReference>
<dbReference type="InterPro" id="IPR037208">
    <property type="entry name" value="Spo0E-like_sf"/>
</dbReference>
<dbReference type="RefSeq" id="WP_377769403.1">
    <property type="nucleotide sequence ID" value="NZ_JBHUHO010000005.1"/>
</dbReference>
<name>A0ABW4YFQ1_9BACL</name>
<evidence type="ECO:0000313" key="2">
    <source>
        <dbReference type="Proteomes" id="UP001597362"/>
    </source>
</evidence>
<gene>
    <name evidence="1" type="ORF">ACFSJH_01455</name>
</gene>
<keyword evidence="2" id="KW-1185">Reference proteome</keyword>
<organism evidence="1 2">
    <name type="scientific">Paenibacillus yanchengensis</name>
    <dbReference type="NCBI Taxonomy" id="2035833"/>
    <lineage>
        <taxon>Bacteria</taxon>
        <taxon>Bacillati</taxon>
        <taxon>Bacillota</taxon>
        <taxon>Bacilli</taxon>
        <taxon>Bacillales</taxon>
        <taxon>Paenibacillaceae</taxon>
        <taxon>Paenibacillus</taxon>
    </lineage>
</organism>
<dbReference type="Gene3D" id="4.10.280.10">
    <property type="entry name" value="Helix-loop-helix DNA-binding domain"/>
    <property type="match status" value="1"/>
</dbReference>
<dbReference type="SUPFAM" id="SSF140500">
    <property type="entry name" value="BAS1536-like"/>
    <property type="match status" value="1"/>
</dbReference>
<sequence>MTSCTCRENIEALRASMELTYMKYESFTHANVLAASQQLDDALVSFRKCPCYNYCISPNYLVADDHSIIVVTKSVAV</sequence>
<evidence type="ECO:0000313" key="1">
    <source>
        <dbReference type="EMBL" id="MFD2114420.1"/>
    </source>
</evidence>
<reference evidence="2" key="1">
    <citation type="journal article" date="2019" name="Int. J. Syst. Evol. Microbiol.">
        <title>The Global Catalogue of Microorganisms (GCM) 10K type strain sequencing project: providing services to taxonomists for standard genome sequencing and annotation.</title>
        <authorList>
            <consortium name="The Broad Institute Genomics Platform"/>
            <consortium name="The Broad Institute Genome Sequencing Center for Infectious Disease"/>
            <person name="Wu L."/>
            <person name="Ma J."/>
        </authorList>
    </citation>
    <scope>NUCLEOTIDE SEQUENCE [LARGE SCALE GENOMIC DNA]</scope>
    <source>
        <strain evidence="2">GH52</strain>
    </source>
</reference>